<reference evidence="1 2" key="1">
    <citation type="submission" date="2018-03" db="EMBL/GenBank/DDBJ databases">
        <title>The ancient ancestry and fast evolution of plastids.</title>
        <authorList>
            <person name="Moore K.R."/>
            <person name="Magnabosco C."/>
            <person name="Momper L."/>
            <person name="Gold D.A."/>
            <person name="Bosak T."/>
            <person name="Fournier G.P."/>
        </authorList>
    </citation>
    <scope>NUCLEOTIDE SEQUENCE [LARGE SCALE GENOMIC DNA]</scope>
    <source>
        <strain evidence="1 2">CCALA 016</strain>
    </source>
</reference>
<organism evidence="1 2">
    <name type="scientific">Aphanothece hegewaldii CCALA 016</name>
    <dbReference type="NCBI Taxonomy" id="2107694"/>
    <lineage>
        <taxon>Bacteria</taxon>
        <taxon>Bacillati</taxon>
        <taxon>Cyanobacteriota</taxon>
        <taxon>Cyanophyceae</taxon>
        <taxon>Oscillatoriophycideae</taxon>
        <taxon>Chroococcales</taxon>
        <taxon>Aphanothecaceae</taxon>
        <taxon>Aphanothece</taxon>
    </lineage>
</organism>
<dbReference type="RefSeq" id="WP_106459448.1">
    <property type="nucleotide sequence ID" value="NZ_PXOH01000059.1"/>
</dbReference>
<proteinExistence type="predicted"/>
<protein>
    <submittedName>
        <fullName evidence="1">Uncharacterized protein</fullName>
    </submittedName>
</protein>
<evidence type="ECO:0000313" key="2">
    <source>
        <dbReference type="Proteomes" id="UP000239001"/>
    </source>
</evidence>
<dbReference type="AlphaFoldDB" id="A0A2T1LQV1"/>
<dbReference type="Proteomes" id="UP000239001">
    <property type="component" value="Unassembled WGS sequence"/>
</dbReference>
<keyword evidence="2" id="KW-1185">Reference proteome</keyword>
<evidence type="ECO:0000313" key="1">
    <source>
        <dbReference type="EMBL" id="PSF30031.1"/>
    </source>
</evidence>
<gene>
    <name evidence="1" type="ORF">C7H19_24065</name>
</gene>
<sequence>MPSTLYISGQILGKTKPLFSEWCLPLPQTLTSITLRELLTQVVLAEVEAFRTRSEERRLIKTLSPSEIRTGVEKGKIDMGGRDIVQTVDPQEAVDTVLQAFEDGFYFVFVDEQQQETLDSIVSLKTDSQLMFLRLVPLVGG</sequence>
<dbReference type="OrthoDB" id="9808343at2"/>
<dbReference type="EMBL" id="PXOH01000059">
    <property type="protein sequence ID" value="PSF30031.1"/>
    <property type="molecule type" value="Genomic_DNA"/>
</dbReference>
<comment type="caution">
    <text evidence="1">The sequence shown here is derived from an EMBL/GenBank/DDBJ whole genome shotgun (WGS) entry which is preliminary data.</text>
</comment>
<reference evidence="1 2" key="2">
    <citation type="submission" date="2018-03" db="EMBL/GenBank/DDBJ databases">
        <authorList>
            <person name="Keele B.F."/>
        </authorList>
    </citation>
    <scope>NUCLEOTIDE SEQUENCE [LARGE SCALE GENOMIC DNA]</scope>
    <source>
        <strain evidence="1 2">CCALA 016</strain>
    </source>
</reference>
<accession>A0A2T1LQV1</accession>
<name>A0A2T1LQV1_9CHRO</name>